<accession>A0ABQ7FW45</accession>
<protein>
    <recommendedName>
        <fullName evidence="4">Encoded protein</fullName>
    </recommendedName>
</protein>
<reference evidence="2" key="1">
    <citation type="submission" date="2017-08" db="EMBL/GenBank/DDBJ databases">
        <authorList>
            <person name="Polle J.E."/>
            <person name="Barry K."/>
            <person name="Cushman J."/>
            <person name="Schmutz J."/>
            <person name="Tran D."/>
            <person name="Hathwaick L.T."/>
            <person name="Yim W.C."/>
            <person name="Jenkins J."/>
            <person name="Mckie-Krisberg Z.M."/>
            <person name="Prochnik S."/>
            <person name="Lindquist E."/>
            <person name="Dockter R.B."/>
            <person name="Adam C."/>
            <person name="Molina H."/>
            <person name="Bunkerborg J."/>
            <person name="Jin E."/>
            <person name="Buchheim M."/>
            <person name="Magnuson J."/>
        </authorList>
    </citation>
    <scope>NUCLEOTIDE SEQUENCE</scope>
    <source>
        <strain evidence="2">CCAP 19/18</strain>
    </source>
</reference>
<feature type="compositionally biased region" description="Low complexity" evidence="1">
    <location>
        <begin position="226"/>
        <end position="242"/>
    </location>
</feature>
<feature type="compositionally biased region" description="Basic and acidic residues" evidence="1">
    <location>
        <begin position="243"/>
        <end position="259"/>
    </location>
</feature>
<evidence type="ECO:0000313" key="3">
    <source>
        <dbReference type="Proteomes" id="UP000815325"/>
    </source>
</evidence>
<feature type="region of interest" description="Disordered" evidence="1">
    <location>
        <begin position="44"/>
        <end position="67"/>
    </location>
</feature>
<comment type="caution">
    <text evidence="2">The sequence shown here is derived from an EMBL/GenBank/DDBJ whole genome shotgun (WGS) entry which is preliminary data.</text>
</comment>
<organism evidence="2 3">
    <name type="scientific">Dunaliella salina</name>
    <name type="common">Green alga</name>
    <name type="synonym">Protococcus salinus</name>
    <dbReference type="NCBI Taxonomy" id="3046"/>
    <lineage>
        <taxon>Eukaryota</taxon>
        <taxon>Viridiplantae</taxon>
        <taxon>Chlorophyta</taxon>
        <taxon>core chlorophytes</taxon>
        <taxon>Chlorophyceae</taxon>
        <taxon>CS clade</taxon>
        <taxon>Chlamydomonadales</taxon>
        <taxon>Dunaliellaceae</taxon>
        <taxon>Dunaliella</taxon>
    </lineage>
</organism>
<gene>
    <name evidence="2" type="ORF">DUNSADRAFT_2588</name>
</gene>
<evidence type="ECO:0008006" key="4">
    <source>
        <dbReference type="Google" id="ProtNLM"/>
    </source>
</evidence>
<dbReference type="Proteomes" id="UP000815325">
    <property type="component" value="Unassembled WGS sequence"/>
</dbReference>
<evidence type="ECO:0000256" key="1">
    <source>
        <dbReference type="SAM" id="MobiDB-lite"/>
    </source>
</evidence>
<dbReference type="EMBL" id="MU070820">
    <property type="protein sequence ID" value="KAF5826595.1"/>
    <property type="molecule type" value="Genomic_DNA"/>
</dbReference>
<sequence>MCSLQIPEKTYANKLLLNRGLNAITVKYPDDISHLNEVLATMKREDTDEPGQAPGATPTHRFYGRGTPAAKRDVDKLKVGLGILFAGGADIKAPEWRGMPKDTAVARAESATIFFKAQAGAYNIQAYGAGSARKRSNHFVSVDYQTGNRVVPHVAVVRTLASTPHPRAIYTPFRMALLDIFTVLPPEGRALRAGARRWKDYPVQLCEIGGKLTQTKTETKTDTKTKTATATKTETETSTETNTKTKTETKTDTKTKTENETSTETNTKTKTDTKTKTANKRMTSRLCFFAAQEKFAF</sequence>
<feature type="region of interest" description="Disordered" evidence="1">
    <location>
        <begin position="217"/>
        <end position="277"/>
    </location>
</feature>
<keyword evidence="3" id="KW-1185">Reference proteome</keyword>
<proteinExistence type="predicted"/>
<evidence type="ECO:0000313" key="2">
    <source>
        <dbReference type="EMBL" id="KAF5826595.1"/>
    </source>
</evidence>
<name>A0ABQ7FW45_DUNSA</name>